<keyword evidence="10" id="KW-0902">Two-component regulatory system</keyword>
<proteinExistence type="predicted"/>
<dbReference type="Gene3D" id="1.10.287.130">
    <property type="match status" value="1"/>
</dbReference>
<keyword evidence="7" id="KW-0547">Nucleotide-binding</keyword>
<sequence>MAKISVESLSTNLVIDQEQENQFQTLIHQLIKMLPAAVAMFDIDMRYLAVSDQWYTETKVSKRKDIIGQLHYDVIQDIPLKWKILHQRCLKGEHLKCDEDVFCCRDGHKEWLKWEIAPWYINNKIGGMFMFIEHLTDRKNTENKMKEMIGELKRCNSALKRFAHICAHDMREPIRTIYSYIELIEEKVEKKGETLEYTKYIKASAIYLNNLIKDLLFDAEMDGASLNFKHLSLEEIITNIMTVLYKEIEEKKIVVSYDKLPVIYGDEVLLNQLIQNLISNSIKYNKTKNPVIHIRARELKNAWIISLEDNGIGIEPQYFKTIFEPFERLHNKSEYEGSGLGLSQCKKIIESHKGKIWVRSELTKGATFYFMIPKEQ</sequence>
<dbReference type="InterPro" id="IPR036890">
    <property type="entry name" value="HATPase_C_sf"/>
</dbReference>
<evidence type="ECO:0000256" key="5">
    <source>
        <dbReference type="ARBA" id="ARBA00022553"/>
    </source>
</evidence>
<evidence type="ECO:0000259" key="12">
    <source>
        <dbReference type="PROSITE" id="PS50109"/>
    </source>
</evidence>
<dbReference type="EC" id="2.7.13.3" evidence="3"/>
<dbReference type="GO" id="GO:0005886">
    <property type="term" value="C:plasma membrane"/>
    <property type="evidence" value="ECO:0007669"/>
    <property type="project" value="UniProtKB-SubCell"/>
</dbReference>
<organism evidence="13 14">
    <name type="scientific">Caedimonas varicaedens</name>
    <dbReference type="NCBI Taxonomy" id="1629334"/>
    <lineage>
        <taxon>Bacteria</taxon>
        <taxon>Pseudomonadati</taxon>
        <taxon>Pseudomonadota</taxon>
        <taxon>Alphaproteobacteria</taxon>
        <taxon>Holosporales</taxon>
        <taxon>Caedimonadaceae</taxon>
        <taxon>Caedimonas</taxon>
    </lineage>
</organism>
<dbReference type="SUPFAM" id="SSF55785">
    <property type="entry name" value="PYP-like sensor domain (PAS domain)"/>
    <property type="match status" value="1"/>
</dbReference>
<keyword evidence="6" id="KW-0808">Transferase</keyword>
<dbReference type="PANTHER" id="PTHR43304">
    <property type="entry name" value="PHYTOCHROME-LIKE PROTEIN CPH1"/>
    <property type="match status" value="1"/>
</dbReference>
<gene>
    <name evidence="13" type="primary">cph1</name>
    <name evidence="13" type="ORF">Cva_01087</name>
</gene>
<dbReference type="Pfam" id="PF00512">
    <property type="entry name" value="HisKA"/>
    <property type="match status" value="1"/>
</dbReference>
<evidence type="ECO:0000256" key="3">
    <source>
        <dbReference type="ARBA" id="ARBA00012438"/>
    </source>
</evidence>
<dbReference type="PRINTS" id="PR00344">
    <property type="entry name" value="BCTRLSENSOR"/>
</dbReference>
<dbReference type="GO" id="GO:0000155">
    <property type="term" value="F:phosphorelay sensor kinase activity"/>
    <property type="evidence" value="ECO:0007669"/>
    <property type="project" value="InterPro"/>
</dbReference>
<dbReference type="PROSITE" id="PS50109">
    <property type="entry name" value="HIS_KIN"/>
    <property type="match status" value="1"/>
</dbReference>
<evidence type="ECO:0000313" key="14">
    <source>
        <dbReference type="Proteomes" id="UP000036771"/>
    </source>
</evidence>
<dbReference type="AlphaFoldDB" id="A0A0K8MDY9"/>
<evidence type="ECO:0000256" key="8">
    <source>
        <dbReference type="ARBA" id="ARBA00022777"/>
    </source>
</evidence>
<dbReference type="InterPro" id="IPR035965">
    <property type="entry name" value="PAS-like_dom_sf"/>
</dbReference>
<dbReference type="Gene3D" id="3.30.565.10">
    <property type="entry name" value="Histidine kinase-like ATPase, C-terminal domain"/>
    <property type="match status" value="1"/>
</dbReference>
<dbReference type="InterPro" id="IPR036097">
    <property type="entry name" value="HisK_dim/P_sf"/>
</dbReference>
<dbReference type="InterPro" id="IPR003661">
    <property type="entry name" value="HisK_dim/P_dom"/>
</dbReference>
<keyword evidence="9" id="KW-0067">ATP-binding</keyword>
<feature type="domain" description="Histidine kinase" evidence="12">
    <location>
        <begin position="165"/>
        <end position="376"/>
    </location>
</feature>
<dbReference type="InterPro" id="IPR003594">
    <property type="entry name" value="HATPase_dom"/>
</dbReference>
<dbReference type="EMBL" id="BBVC01000058">
    <property type="protein sequence ID" value="GAO98428.1"/>
    <property type="molecule type" value="Genomic_DNA"/>
</dbReference>
<comment type="subcellular location">
    <subcellularLocation>
        <location evidence="2">Cell membrane</location>
    </subcellularLocation>
</comment>
<evidence type="ECO:0000256" key="6">
    <source>
        <dbReference type="ARBA" id="ARBA00022679"/>
    </source>
</evidence>
<keyword evidence="11" id="KW-0472">Membrane</keyword>
<dbReference type="Gene3D" id="3.30.450.20">
    <property type="entry name" value="PAS domain"/>
    <property type="match status" value="1"/>
</dbReference>
<dbReference type="InterPro" id="IPR052162">
    <property type="entry name" value="Sensor_kinase/Photoreceptor"/>
</dbReference>
<evidence type="ECO:0000256" key="4">
    <source>
        <dbReference type="ARBA" id="ARBA00022475"/>
    </source>
</evidence>
<dbReference type="GO" id="GO:0005524">
    <property type="term" value="F:ATP binding"/>
    <property type="evidence" value="ECO:0007669"/>
    <property type="project" value="UniProtKB-KW"/>
</dbReference>
<dbReference type="Pfam" id="PF02518">
    <property type="entry name" value="HATPase_c"/>
    <property type="match status" value="1"/>
</dbReference>
<evidence type="ECO:0000256" key="7">
    <source>
        <dbReference type="ARBA" id="ARBA00022741"/>
    </source>
</evidence>
<evidence type="ECO:0000256" key="11">
    <source>
        <dbReference type="ARBA" id="ARBA00023136"/>
    </source>
</evidence>
<evidence type="ECO:0000256" key="10">
    <source>
        <dbReference type="ARBA" id="ARBA00023012"/>
    </source>
</evidence>
<keyword evidence="4" id="KW-1003">Cell membrane</keyword>
<accession>A0A0K8MDY9</accession>
<dbReference type="PANTHER" id="PTHR43304:SF1">
    <property type="entry name" value="PAC DOMAIN-CONTAINING PROTEIN"/>
    <property type="match status" value="1"/>
</dbReference>
<keyword evidence="8" id="KW-0418">Kinase</keyword>
<evidence type="ECO:0000256" key="9">
    <source>
        <dbReference type="ARBA" id="ARBA00022840"/>
    </source>
</evidence>
<dbReference type="OrthoDB" id="9789238at2"/>
<keyword evidence="14" id="KW-1185">Reference proteome</keyword>
<comment type="caution">
    <text evidence="13">The sequence shown here is derived from an EMBL/GenBank/DDBJ whole genome shotgun (WGS) entry which is preliminary data.</text>
</comment>
<dbReference type="SMART" id="SM00388">
    <property type="entry name" value="HisKA"/>
    <property type="match status" value="1"/>
</dbReference>
<dbReference type="STRING" id="1629334.Cva_01087"/>
<name>A0A0K8MDY9_9PROT</name>
<dbReference type="InterPro" id="IPR004358">
    <property type="entry name" value="Sig_transdc_His_kin-like_C"/>
</dbReference>
<reference evidence="13 14" key="1">
    <citation type="submission" date="2015-03" db="EMBL/GenBank/DDBJ databases">
        <title>Caedibacter varicaedens, whole genome shotgun sequence.</title>
        <authorList>
            <person name="Suzuki H."/>
            <person name="Dapper A.L."/>
            <person name="Gibson A.K."/>
            <person name="Jackson C."/>
            <person name="Lee H."/>
            <person name="Pejaver V.R."/>
            <person name="Doak T."/>
            <person name="Lynch M."/>
        </authorList>
    </citation>
    <scope>NUCLEOTIDE SEQUENCE [LARGE SCALE GENOMIC DNA]</scope>
</reference>
<evidence type="ECO:0000256" key="1">
    <source>
        <dbReference type="ARBA" id="ARBA00000085"/>
    </source>
</evidence>
<dbReference type="SUPFAM" id="SSF47384">
    <property type="entry name" value="Homodimeric domain of signal transducing histidine kinase"/>
    <property type="match status" value="1"/>
</dbReference>
<evidence type="ECO:0000313" key="13">
    <source>
        <dbReference type="EMBL" id="GAO98428.1"/>
    </source>
</evidence>
<dbReference type="SMART" id="SM00387">
    <property type="entry name" value="HATPase_c"/>
    <property type="match status" value="1"/>
</dbReference>
<comment type="catalytic activity">
    <reaction evidence="1">
        <text>ATP + protein L-histidine = ADP + protein N-phospho-L-histidine.</text>
        <dbReference type="EC" id="2.7.13.3"/>
    </reaction>
</comment>
<protein>
    <recommendedName>
        <fullName evidence="3">histidine kinase</fullName>
        <ecNumber evidence="3">2.7.13.3</ecNumber>
    </recommendedName>
</protein>
<dbReference type="Proteomes" id="UP000036771">
    <property type="component" value="Unassembled WGS sequence"/>
</dbReference>
<dbReference type="FunFam" id="3.30.565.10:FF:000023">
    <property type="entry name" value="PAS domain-containing sensor histidine kinase"/>
    <property type="match status" value="1"/>
</dbReference>
<dbReference type="InterPro" id="IPR005467">
    <property type="entry name" value="His_kinase_dom"/>
</dbReference>
<keyword evidence="5" id="KW-0597">Phosphoprotein</keyword>
<dbReference type="SUPFAM" id="SSF55874">
    <property type="entry name" value="ATPase domain of HSP90 chaperone/DNA topoisomerase II/histidine kinase"/>
    <property type="match status" value="1"/>
</dbReference>
<evidence type="ECO:0000256" key="2">
    <source>
        <dbReference type="ARBA" id="ARBA00004236"/>
    </source>
</evidence>